<organism evidence="3 4">
    <name type="scientific">Melioribacter roseus (strain DSM 23840 / JCM 17771 / VKM B-2668 / P3M-2)</name>
    <dbReference type="NCBI Taxonomy" id="1191523"/>
    <lineage>
        <taxon>Bacteria</taxon>
        <taxon>Pseudomonadati</taxon>
        <taxon>Ignavibacteriota</taxon>
        <taxon>Ignavibacteria</taxon>
        <taxon>Ignavibacteriales</taxon>
        <taxon>Melioribacteraceae</taxon>
        <taxon>Melioribacter</taxon>
    </lineage>
</organism>
<name>I7A5N4_MELRP</name>
<dbReference type="AlphaFoldDB" id="I7A5N4"/>
<dbReference type="Gene3D" id="3.90.1640.10">
    <property type="entry name" value="inorganic pyrophosphatase (n-terminal core)"/>
    <property type="match status" value="1"/>
</dbReference>
<dbReference type="Pfam" id="PF01368">
    <property type="entry name" value="DHH"/>
    <property type="match status" value="1"/>
</dbReference>
<proteinExistence type="predicted"/>
<dbReference type="PANTHER" id="PTHR47618">
    <property type="entry name" value="BIFUNCTIONAL OLIGORIBONUCLEASE AND PAP PHOSPHATASE NRNA"/>
    <property type="match status" value="1"/>
</dbReference>
<dbReference type="KEGG" id="mro:MROS_1979"/>
<evidence type="ECO:0000259" key="1">
    <source>
        <dbReference type="Pfam" id="PF01368"/>
    </source>
</evidence>
<dbReference type="InterPro" id="IPR001667">
    <property type="entry name" value="DDH_dom"/>
</dbReference>
<dbReference type="InterPro" id="IPR003156">
    <property type="entry name" value="DHHA1_dom"/>
</dbReference>
<accession>I7A5N4</accession>
<dbReference type="STRING" id="1191523.MROS_1979"/>
<dbReference type="GO" id="GO:0003676">
    <property type="term" value="F:nucleic acid binding"/>
    <property type="evidence" value="ECO:0007669"/>
    <property type="project" value="InterPro"/>
</dbReference>
<sequence length="328" mass="36756">MNYYTELKNILDSHESFTITSHVNPDADAICSEIACFLLLKRLNKKVKIINHSPTPDNLKFLDETGDVELYNPDKHDDYIMSSEVVLFLDLNGISRTKSMESILRKSNAKKVCIDHHQEPENCFDFLLVETEAAATGEILYDFIKSTKIMEIDYQIALQLYSAIMTDTGSFRYERTSPKIHAIAGELLTKGVNPTEVYDKIYNQTDLNNLRLLGKAISSITTALNGRVAYMVITQADLRQYGAKESDVDGFVTYCMAVKNVVVGLLFLELEDGIKISFRSKGNIKVNKLAAEFGGGGHINASGARLYDKDIDKLIKNVILEAQKYIGD</sequence>
<dbReference type="RefSeq" id="WP_014856643.1">
    <property type="nucleotide sequence ID" value="NC_018178.1"/>
</dbReference>
<reference evidence="3 4" key="1">
    <citation type="journal article" date="2013" name="PLoS ONE">
        <title>Genomic analysis of Melioribacter roseus, facultatively anaerobic organotrophic bacterium representing a novel deep lineage within Bacteriodetes/Chlorobi group.</title>
        <authorList>
            <person name="Kadnikov V.V."/>
            <person name="Mardanov A.V."/>
            <person name="Podosokorskaya O.A."/>
            <person name="Gavrilov S.N."/>
            <person name="Kublanov I.V."/>
            <person name="Beletsky A.V."/>
            <person name="Bonch-Osmolovskaya E.A."/>
            <person name="Ravin N.V."/>
        </authorList>
    </citation>
    <scope>NUCLEOTIDE SEQUENCE [LARGE SCALE GENOMIC DNA]</scope>
    <source>
        <strain evidence="4">JCM 17771 / P3M-2</strain>
    </source>
</reference>
<protein>
    <submittedName>
        <fullName evidence="3">DHH domain-containing protein</fullName>
    </submittedName>
</protein>
<dbReference type="SUPFAM" id="SSF64182">
    <property type="entry name" value="DHH phosphoesterases"/>
    <property type="match status" value="1"/>
</dbReference>
<dbReference type="OrthoDB" id="9803668at2"/>
<evidence type="ECO:0000313" key="3">
    <source>
        <dbReference type="EMBL" id="AFN75211.1"/>
    </source>
</evidence>
<feature type="domain" description="DHHA1" evidence="2">
    <location>
        <begin position="227"/>
        <end position="319"/>
    </location>
</feature>
<evidence type="ECO:0000259" key="2">
    <source>
        <dbReference type="Pfam" id="PF02272"/>
    </source>
</evidence>
<gene>
    <name evidence="3" type="ordered locus">MROS_1979</name>
</gene>
<dbReference type="HOGENOM" id="CLU_039720_0_0_10"/>
<keyword evidence="4" id="KW-1185">Reference proteome</keyword>
<dbReference type="InterPro" id="IPR051319">
    <property type="entry name" value="Oligoribo/pAp-PDE_c-di-AMP_PDE"/>
</dbReference>
<dbReference type="Proteomes" id="UP000009011">
    <property type="component" value="Chromosome"/>
</dbReference>
<dbReference type="PANTHER" id="PTHR47618:SF1">
    <property type="entry name" value="BIFUNCTIONAL OLIGORIBONUCLEASE AND PAP PHOSPHATASE NRNA"/>
    <property type="match status" value="1"/>
</dbReference>
<dbReference type="Pfam" id="PF02272">
    <property type="entry name" value="DHHA1"/>
    <property type="match status" value="1"/>
</dbReference>
<dbReference type="PATRIC" id="fig|1191523.3.peg.2094"/>
<evidence type="ECO:0000313" key="4">
    <source>
        <dbReference type="Proteomes" id="UP000009011"/>
    </source>
</evidence>
<dbReference type="InterPro" id="IPR038763">
    <property type="entry name" value="DHH_sf"/>
</dbReference>
<dbReference type="EMBL" id="CP003557">
    <property type="protein sequence ID" value="AFN75211.1"/>
    <property type="molecule type" value="Genomic_DNA"/>
</dbReference>
<dbReference type="Gene3D" id="3.10.310.30">
    <property type="match status" value="1"/>
</dbReference>
<dbReference type="eggNOG" id="COG0618">
    <property type="taxonomic scope" value="Bacteria"/>
</dbReference>
<feature type="domain" description="DDH" evidence="1">
    <location>
        <begin position="17"/>
        <end position="164"/>
    </location>
</feature>